<proteinExistence type="predicted"/>
<accession>A0A0A9QDZ7</accession>
<organism evidence="1">
    <name type="scientific">Arundo donax</name>
    <name type="common">Giant reed</name>
    <name type="synonym">Donax arundinaceus</name>
    <dbReference type="NCBI Taxonomy" id="35708"/>
    <lineage>
        <taxon>Eukaryota</taxon>
        <taxon>Viridiplantae</taxon>
        <taxon>Streptophyta</taxon>
        <taxon>Embryophyta</taxon>
        <taxon>Tracheophyta</taxon>
        <taxon>Spermatophyta</taxon>
        <taxon>Magnoliopsida</taxon>
        <taxon>Liliopsida</taxon>
        <taxon>Poales</taxon>
        <taxon>Poaceae</taxon>
        <taxon>PACMAD clade</taxon>
        <taxon>Arundinoideae</taxon>
        <taxon>Arundineae</taxon>
        <taxon>Arundo</taxon>
    </lineage>
</organism>
<evidence type="ECO:0000313" key="1">
    <source>
        <dbReference type="EMBL" id="JAD60652.1"/>
    </source>
</evidence>
<dbReference type="AlphaFoldDB" id="A0A0A9QDZ7"/>
<protein>
    <submittedName>
        <fullName evidence="1">Uncharacterized protein</fullName>
    </submittedName>
</protein>
<dbReference type="EMBL" id="GBRH01237243">
    <property type="protein sequence ID" value="JAD60652.1"/>
    <property type="molecule type" value="Transcribed_RNA"/>
</dbReference>
<sequence length="26" mass="2923">MSAGCRMAILCLLNCKMMVLVHGKWL</sequence>
<name>A0A0A9QDZ7_ARUDO</name>
<reference evidence="1" key="2">
    <citation type="journal article" date="2015" name="Data Brief">
        <title>Shoot transcriptome of the giant reed, Arundo donax.</title>
        <authorList>
            <person name="Barrero R.A."/>
            <person name="Guerrero F.D."/>
            <person name="Moolhuijzen P."/>
            <person name="Goolsby J.A."/>
            <person name="Tidwell J."/>
            <person name="Bellgard S.E."/>
            <person name="Bellgard M.I."/>
        </authorList>
    </citation>
    <scope>NUCLEOTIDE SEQUENCE</scope>
    <source>
        <tissue evidence="1">Shoot tissue taken approximately 20 cm above the soil surface</tissue>
    </source>
</reference>
<reference evidence="1" key="1">
    <citation type="submission" date="2014-09" db="EMBL/GenBank/DDBJ databases">
        <authorList>
            <person name="Magalhaes I.L.F."/>
            <person name="Oliveira U."/>
            <person name="Santos F.R."/>
            <person name="Vidigal T.H.D.A."/>
            <person name="Brescovit A.D."/>
            <person name="Santos A.J."/>
        </authorList>
    </citation>
    <scope>NUCLEOTIDE SEQUENCE</scope>
    <source>
        <tissue evidence="1">Shoot tissue taken approximately 20 cm above the soil surface</tissue>
    </source>
</reference>